<reference evidence="1" key="1">
    <citation type="submission" date="2021-01" db="EMBL/GenBank/DDBJ databases">
        <title>Active Sulfur Cycling in an Early Earth Analoge.</title>
        <authorList>
            <person name="Hahn C.R."/>
            <person name="Youssef N.H."/>
            <person name="Elshahed M."/>
        </authorList>
    </citation>
    <scope>NUCLEOTIDE SEQUENCE</scope>
    <source>
        <strain evidence="1">Zod_Metabat.1151</strain>
    </source>
</reference>
<sequence length="148" mass="17664">MARARKRRVTAQDMRLQNASRRGTRELYREKFSTGERERKIFELTRRQEDLRRLIWGFRKANGWKDNRTRYSVPEGYWGRTLNSYLKIGVTGRDLKIINFLSSPEAIHAIRQRGRMRQAASVLGKRELKRLQKEMNAALRWVFAKSHT</sequence>
<protein>
    <submittedName>
        <fullName evidence="1">Uncharacterized protein</fullName>
    </submittedName>
</protein>
<evidence type="ECO:0000313" key="2">
    <source>
        <dbReference type="Proteomes" id="UP000809243"/>
    </source>
</evidence>
<dbReference type="AlphaFoldDB" id="A0A938YN97"/>
<evidence type="ECO:0000313" key="1">
    <source>
        <dbReference type="EMBL" id="MBN2067298.1"/>
    </source>
</evidence>
<comment type="caution">
    <text evidence="1">The sequence shown here is derived from an EMBL/GenBank/DDBJ whole genome shotgun (WGS) entry which is preliminary data.</text>
</comment>
<dbReference type="Proteomes" id="UP000809243">
    <property type="component" value="Unassembled WGS sequence"/>
</dbReference>
<organism evidence="1 2">
    <name type="scientific">Candidatus Iainarchaeum sp</name>
    <dbReference type="NCBI Taxonomy" id="3101447"/>
    <lineage>
        <taxon>Archaea</taxon>
        <taxon>Candidatus Iainarchaeota</taxon>
        <taxon>Candidatus Iainarchaeia</taxon>
        <taxon>Candidatus Iainarchaeales</taxon>
        <taxon>Candidatus Iainarchaeaceae</taxon>
        <taxon>Candidatus Iainarchaeum</taxon>
    </lineage>
</organism>
<gene>
    <name evidence="1" type="ORF">JW744_02425</name>
</gene>
<proteinExistence type="predicted"/>
<accession>A0A938YN97</accession>
<dbReference type="EMBL" id="JAFGDB010000039">
    <property type="protein sequence ID" value="MBN2067298.1"/>
    <property type="molecule type" value="Genomic_DNA"/>
</dbReference>
<name>A0A938YN97_9ARCH</name>